<dbReference type="EMBL" id="CP129013">
    <property type="protein sequence ID" value="WLR43440.1"/>
    <property type="molecule type" value="Genomic_DNA"/>
</dbReference>
<evidence type="ECO:0000259" key="2">
    <source>
        <dbReference type="PROSITE" id="PS51352"/>
    </source>
</evidence>
<dbReference type="RefSeq" id="WP_226538228.1">
    <property type="nucleotide sequence ID" value="NZ_CP129013.1"/>
</dbReference>
<protein>
    <submittedName>
        <fullName evidence="3">Redoxin domain-containing protein</fullName>
    </submittedName>
</protein>
<gene>
    <name evidence="3" type="ORF">LC087_04510</name>
</gene>
<dbReference type="PANTHER" id="PTHR42852">
    <property type="entry name" value="THIOL:DISULFIDE INTERCHANGE PROTEIN DSBE"/>
    <property type="match status" value="1"/>
</dbReference>
<dbReference type="InterPro" id="IPR013766">
    <property type="entry name" value="Thioredoxin_domain"/>
</dbReference>
<dbReference type="Proteomes" id="UP001197974">
    <property type="component" value="Chromosome"/>
</dbReference>
<reference evidence="3 4" key="1">
    <citation type="submission" date="2023-06" db="EMBL/GenBank/DDBJ databases">
        <title>Five Gram-positive bacteria isolated from mangrove sediments in Shenzhen, Guangdong, China.</title>
        <authorList>
            <person name="Yu S."/>
            <person name="Zheng W."/>
            <person name="Huang Y."/>
        </authorList>
    </citation>
    <scope>NUCLEOTIDE SEQUENCE [LARGE SCALE GENOMIC DNA]</scope>
    <source>
        <strain evidence="3 4">SaN35-3</strain>
    </source>
</reference>
<feature type="domain" description="Thioredoxin" evidence="2">
    <location>
        <begin position="35"/>
        <end position="175"/>
    </location>
</feature>
<dbReference type="InterPro" id="IPR000866">
    <property type="entry name" value="AhpC/TSA"/>
</dbReference>
<keyword evidence="4" id="KW-1185">Reference proteome</keyword>
<sequence length="179" mass="21083">MKKWWLPIIIILLIGFTVWNQVYKQDSIESTEEESEVNKEAIPFELMSLNNEVIQMKDYRGKKVFLNFWATWCTVCKKEMPTMQQFQEKYKSEVEIVAINFTSTEVKEEDVYEFIENTGVTFDVLLDRENQVHSAYGILTYPTTYFIDEKGMIVGKQVGELTEETMEESLNKMRKKDGI</sequence>
<accession>A0ABY9JYC3</accession>
<keyword evidence="1" id="KW-1015">Disulfide bond</keyword>
<dbReference type="PANTHER" id="PTHR42852:SF1">
    <property type="entry name" value="THIOREDOXIN-LIKE PROTEIN YNEN"/>
    <property type="match status" value="1"/>
</dbReference>
<dbReference type="InterPro" id="IPR036249">
    <property type="entry name" value="Thioredoxin-like_sf"/>
</dbReference>
<dbReference type="Pfam" id="PF00578">
    <property type="entry name" value="AhpC-TSA"/>
    <property type="match status" value="1"/>
</dbReference>
<dbReference type="PROSITE" id="PS51352">
    <property type="entry name" value="THIOREDOXIN_2"/>
    <property type="match status" value="1"/>
</dbReference>
<dbReference type="Gene3D" id="3.40.30.10">
    <property type="entry name" value="Glutaredoxin"/>
    <property type="match status" value="1"/>
</dbReference>
<evidence type="ECO:0000313" key="3">
    <source>
        <dbReference type="EMBL" id="WLR43440.1"/>
    </source>
</evidence>
<name>A0ABY9JYC3_9BACI</name>
<dbReference type="SUPFAM" id="SSF52833">
    <property type="entry name" value="Thioredoxin-like"/>
    <property type="match status" value="1"/>
</dbReference>
<dbReference type="InterPro" id="IPR050553">
    <property type="entry name" value="Thioredoxin_ResA/DsbE_sf"/>
</dbReference>
<proteinExistence type="predicted"/>
<dbReference type="CDD" id="cd02966">
    <property type="entry name" value="TlpA_like_family"/>
    <property type="match status" value="1"/>
</dbReference>
<evidence type="ECO:0000313" key="4">
    <source>
        <dbReference type="Proteomes" id="UP001197974"/>
    </source>
</evidence>
<organism evidence="3 4">
    <name type="scientific">Bacillus carboniphilus</name>
    <dbReference type="NCBI Taxonomy" id="86663"/>
    <lineage>
        <taxon>Bacteria</taxon>
        <taxon>Bacillati</taxon>
        <taxon>Bacillota</taxon>
        <taxon>Bacilli</taxon>
        <taxon>Bacillales</taxon>
        <taxon>Bacillaceae</taxon>
        <taxon>Bacillus</taxon>
    </lineage>
</organism>
<evidence type="ECO:0000256" key="1">
    <source>
        <dbReference type="ARBA" id="ARBA00023157"/>
    </source>
</evidence>